<comment type="catalytic activity">
    <reaction evidence="11">
        <text>N(6)-(pyridoxal phosphate)-L-lysyl-[4-amino-5-hydroxymethyl-2-methylpyrimidine phosphate synthase] + L-histidyl-[4-amino-5-hydroxymethyl-2-methylpyrimidine phosphate synthase] + 2 Fe(3+) + 4 H2O = L-lysyl-[4-amino-5-hydroxymethyl-2-methylpyrimidine phosphate synthase] + (2S)-2-amino-5-hydroxy-4-oxopentanoyl-[4-amino-5-hydroxymethyl-2-methylpyrimidine phosphate synthase] + 4-amino-2-methyl-5-(phosphooxymethyl)pyrimidine + 3-oxopropanoate + 2 Fe(2+) + 2 H(+)</text>
        <dbReference type="Rhea" id="RHEA:65756"/>
        <dbReference type="Rhea" id="RHEA-COMP:16892"/>
        <dbReference type="Rhea" id="RHEA-COMP:16893"/>
        <dbReference type="Rhea" id="RHEA-COMP:16894"/>
        <dbReference type="Rhea" id="RHEA-COMP:16895"/>
        <dbReference type="ChEBI" id="CHEBI:15377"/>
        <dbReference type="ChEBI" id="CHEBI:15378"/>
        <dbReference type="ChEBI" id="CHEBI:29033"/>
        <dbReference type="ChEBI" id="CHEBI:29034"/>
        <dbReference type="ChEBI" id="CHEBI:29969"/>
        <dbReference type="ChEBI" id="CHEBI:29979"/>
        <dbReference type="ChEBI" id="CHEBI:33190"/>
        <dbReference type="ChEBI" id="CHEBI:58354"/>
        <dbReference type="ChEBI" id="CHEBI:143915"/>
        <dbReference type="ChEBI" id="CHEBI:157692"/>
    </reaction>
    <physiologicalReaction direction="left-to-right" evidence="11">
        <dbReference type="Rhea" id="RHEA:65757"/>
    </physiologicalReaction>
</comment>
<evidence type="ECO:0000259" key="12">
    <source>
        <dbReference type="Pfam" id="PF09084"/>
    </source>
</evidence>
<evidence type="ECO:0000256" key="6">
    <source>
        <dbReference type="ARBA" id="ARBA00022723"/>
    </source>
</evidence>
<dbReference type="Pfam" id="PF09084">
    <property type="entry name" value="NMT1"/>
    <property type="match status" value="1"/>
</dbReference>
<dbReference type="Proteomes" id="UP001171916">
    <property type="component" value="Unassembled WGS sequence"/>
</dbReference>
<evidence type="ECO:0000256" key="11">
    <source>
        <dbReference type="ARBA" id="ARBA00048179"/>
    </source>
</evidence>
<keyword evidence="5" id="KW-0808">Transferase</keyword>
<evidence type="ECO:0000256" key="5">
    <source>
        <dbReference type="ARBA" id="ARBA00022679"/>
    </source>
</evidence>
<dbReference type="PANTHER" id="PTHR31528:SF1">
    <property type="entry name" value="4-AMINO-5-HYDROXYMETHYL-2-METHYLPYRIMIDINE PHOSPHATE SYNTHASE THI11-RELATED"/>
    <property type="match status" value="1"/>
</dbReference>
<reference evidence="13" key="1">
    <citation type="submission" date="2023-06" db="EMBL/GenBank/DDBJ databases">
        <title>Robiginitalea aurantiacus sp. nov. and Algoriphagus sediminis sp. nov., isolated from coastal sediment.</title>
        <authorList>
            <person name="Zhou Z.Y."/>
            <person name="An J."/>
            <person name="Jia Y.W."/>
            <person name="Du Z.J."/>
        </authorList>
    </citation>
    <scope>NUCLEOTIDE SEQUENCE</scope>
    <source>
        <strain evidence="13">C2-7</strain>
    </source>
</reference>
<protein>
    <recommendedName>
        <fullName evidence="10">Thiamine pyrimidine synthase</fullName>
    </recommendedName>
</protein>
<comment type="caution">
    <text evidence="13">The sequence shown here is derived from an EMBL/GenBank/DDBJ whole genome shotgun (WGS) entry which is preliminary data.</text>
</comment>
<dbReference type="InterPro" id="IPR027939">
    <property type="entry name" value="NMT1/THI5"/>
</dbReference>
<evidence type="ECO:0000313" key="14">
    <source>
        <dbReference type="Proteomes" id="UP001171916"/>
    </source>
</evidence>
<evidence type="ECO:0000256" key="2">
    <source>
        <dbReference type="ARBA" id="ARBA00004948"/>
    </source>
</evidence>
<sequence>MDRINLALDWTPNINHIGFFIARDKAFFAELDLEVHISDPSFDNYAITPAKKVELGIADFALCPTESIISYQTKKKTFKLIGVSAILQEDLSAIVVSSDSGIQSPKDLDGKSYASYQARYEDEIVRQMIIKDGGMGALELHYPKKLGIWETVTKGQFDSTWIFLNWEGVEAEQKGVSLRSFRLADYDIPYSYSPILVTDEQNLRNREDAYRRFIQGCKKGFLHSVSNPEESIQILRKYLPPRDRDMDLAKCLEITAPHFGDKSNWGLISEQKMKSFLDWIYEHKLESKKLNVRNLYSNSLLKAKSNS</sequence>
<evidence type="ECO:0000256" key="1">
    <source>
        <dbReference type="ARBA" id="ARBA00003469"/>
    </source>
</evidence>
<accession>A0ABT7Y8P2</accession>
<evidence type="ECO:0000313" key="13">
    <source>
        <dbReference type="EMBL" id="MDN3202800.1"/>
    </source>
</evidence>
<evidence type="ECO:0000256" key="8">
    <source>
        <dbReference type="ARBA" id="ARBA00022977"/>
    </source>
</evidence>
<proteinExistence type="inferred from homology"/>
<evidence type="ECO:0000256" key="3">
    <source>
        <dbReference type="ARBA" id="ARBA00009406"/>
    </source>
</evidence>
<keyword evidence="14" id="KW-1185">Reference proteome</keyword>
<keyword evidence="7" id="KW-0663">Pyridoxal phosphate</keyword>
<feature type="domain" description="SsuA/THI5-like" evidence="12">
    <location>
        <begin position="13"/>
        <end position="230"/>
    </location>
</feature>
<evidence type="ECO:0000256" key="10">
    <source>
        <dbReference type="ARBA" id="ARBA00033171"/>
    </source>
</evidence>
<name>A0ABT7Y8P2_9BACT</name>
<evidence type="ECO:0000256" key="7">
    <source>
        <dbReference type="ARBA" id="ARBA00022898"/>
    </source>
</evidence>
<dbReference type="InterPro" id="IPR015168">
    <property type="entry name" value="SsuA/THI5"/>
</dbReference>
<dbReference type="EMBL" id="JAUEPH010000001">
    <property type="protein sequence ID" value="MDN3202800.1"/>
    <property type="molecule type" value="Genomic_DNA"/>
</dbReference>
<keyword evidence="8" id="KW-0784">Thiamine biosynthesis</keyword>
<dbReference type="SUPFAM" id="SSF53850">
    <property type="entry name" value="Periplasmic binding protein-like II"/>
    <property type="match status" value="1"/>
</dbReference>
<evidence type="ECO:0000256" key="9">
    <source>
        <dbReference type="ARBA" id="ARBA00023004"/>
    </source>
</evidence>
<dbReference type="Gene3D" id="3.40.190.10">
    <property type="entry name" value="Periplasmic binding protein-like II"/>
    <property type="match status" value="2"/>
</dbReference>
<keyword evidence="9" id="KW-0408">Iron</keyword>
<dbReference type="PANTHER" id="PTHR31528">
    <property type="entry name" value="4-AMINO-5-HYDROXYMETHYL-2-METHYLPYRIMIDINE PHOSPHATE SYNTHASE THI11-RELATED"/>
    <property type="match status" value="1"/>
</dbReference>
<organism evidence="13 14">
    <name type="scientific">Algoriphagus sediminis</name>
    <dbReference type="NCBI Taxonomy" id="3057113"/>
    <lineage>
        <taxon>Bacteria</taxon>
        <taxon>Pseudomonadati</taxon>
        <taxon>Bacteroidota</taxon>
        <taxon>Cytophagia</taxon>
        <taxon>Cytophagales</taxon>
        <taxon>Cyclobacteriaceae</taxon>
        <taxon>Algoriphagus</taxon>
    </lineage>
</organism>
<comment type="function">
    <text evidence="1">Responsible for the formation of the pyrimidine heterocycle in the thiamine biosynthesis pathway. Catalyzes the formation of hydroxymethylpyrimidine phosphate (HMP-P) from histidine and pyridoxal phosphate (PLP). The protein uses PLP and the active site histidine to form HMP-P, generating an inactive enzyme. The enzyme can only undergo a single turnover, which suggests it is a suicide enzyme.</text>
</comment>
<dbReference type="RefSeq" id="WP_289998357.1">
    <property type="nucleotide sequence ID" value="NZ_JAUEPH010000001.1"/>
</dbReference>
<gene>
    <name evidence="13" type="ORF">QVH07_01510</name>
</gene>
<comment type="pathway">
    <text evidence="2">Cofactor biosynthesis; thiamine diphosphate biosynthesis.</text>
</comment>
<keyword evidence="6" id="KW-0479">Metal-binding</keyword>
<comment type="similarity">
    <text evidence="3">Belongs to the NMT1/THI5 family.</text>
</comment>
<evidence type="ECO:0000256" key="4">
    <source>
        <dbReference type="ARBA" id="ARBA00011738"/>
    </source>
</evidence>
<comment type="subunit">
    <text evidence="4">Homodimer.</text>
</comment>